<evidence type="ECO:0000313" key="1">
    <source>
        <dbReference type="EMBL" id="SDI19028.1"/>
    </source>
</evidence>
<dbReference type="Proteomes" id="UP000199050">
    <property type="component" value="Unassembled WGS sequence"/>
</dbReference>
<dbReference type="AlphaFoldDB" id="A0A1G8IIZ3"/>
<reference evidence="2" key="1">
    <citation type="submission" date="2016-10" db="EMBL/GenBank/DDBJ databases">
        <authorList>
            <person name="Varghese N."/>
            <person name="Submissions S."/>
        </authorList>
    </citation>
    <scope>NUCLEOTIDE SEQUENCE [LARGE SCALE GENOMIC DNA]</scope>
    <source>
        <strain evidence="2">CGMCC 1.11012</strain>
    </source>
</reference>
<name>A0A1G8IIZ3_9BACL</name>
<proteinExistence type="predicted"/>
<gene>
    <name evidence="1" type="ORF">SAMN05216192_103258</name>
</gene>
<sequence>MNFFIIREILFLRIQWKKHLIILNLMIHRINAESSYFLLGLGRHLNAFTGTAGRWAYENINSLAGVPA</sequence>
<dbReference type="EMBL" id="FNDX01000003">
    <property type="protein sequence ID" value="SDI19028.1"/>
    <property type="molecule type" value="Genomic_DNA"/>
</dbReference>
<organism evidence="1 2">
    <name type="scientific">Paenibacillus typhae</name>
    <dbReference type="NCBI Taxonomy" id="1174501"/>
    <lineage>
        <taxon>Bacteria</taxon>
        <taxon>Bacillati</taxon>
        <taxon>Bacillota</taxon>
        <taxon>Bacilli</taxon>
        <taxon>Bacillales</taxon>
        <taxon>Paenibacillaceae</taxon>
        <taxon>Paenibacillus</taxon>
    </lineage>
</organism>
<protein>
    <submittedName>
        <fullName evidence="1">Uncharacterized protein</fullName>
    </submittedName>
</protein>
<accession>A0A1G8IIZ3</accession>
<keyword evidence="2" id="KW-1185">Reference proteome</keyword>
<evidence type="ECO:0000313" key="2">
    <source>
        <dbReference type="Proteomes" id="UP000199050"/>
    </source>
</evidence>